<evidence type="ECO:0000313" key="2">
    <source>
        <dbReference type="EMBL" id="MBJ3811878.1"/>
    </source>
</evidence>
<keyword evidence="3" id="KW-1185">Reference proteome</keyword>
<dbReference type="Proteomes" id="UP000634780">
    <property type="component" value="Unassembled WGS sequence"/>
</dbReference>
<evidence type="ECO:0000256" key="1">
    <source>
        <dbReference type="SAM" id="MobiDB-lite"/>
    </source>
</evidence>
<protein>
    <submittedName>
        <fullName evidence="2">Uncharacterized protein</fullName>
    </submittedName>
</protein>
<reference evidence="2 3" key="1">
    <citation type="submission" date="2020-12" db="EMBL/GenBank/DDBJ databases">
        <title>Streptomyces typhae sp. nov., a novel endophytic actinomycete isolated from the root of cattail pollen (Typha angustifolia L.).</title>
        <authorList>
            <person name="Peng C."/>
            <person name="Liu C."/>
        </authorList>
    </citation>
    <scope>NUCLEOTIDE SEQUENCE [LARGE SCALE GENOMIC DNA]</scope>
    <source>
        <strain evidence="2 3">JCM 4753</strain>
    </source>
</reference>
<comment type="caution">
    <text evidence="2">The sequence shown here is derived from an EMBL/GenBank/DDBJ whole genome shotgun (WGS) entry which is preliminary data.</text>
</comment>
<sequence>MDLGQWPLVDDDVRRGAVGVPGAGEVEQDVTARTQQVEQAPPPASCRFGARRPVSG</sequence>
<feature type="region of interest" description="Disordered" evidence="1">
    <location>
        <begin position="34"/>
        <end position="56"/>
    </location>
</feature>
<accession>A0ABS0XF87</accession>
<gene>
    <name evidence="2" type="ORF">JGB26_33150</name>
</gene>
<name>A0ABS0XF87_9ACTN</name>
<proteinExistence type="predicted"/>
<dbReference type="EMBL" id="JAEKOZ010000031">
    <property type="protein sequence ID" value="MBJ3811878.1"/>
    <property type="molecule type" value="Genomic_DNA"/>
</dbReference>
<evidence type="ECO:0000313" key="3">
    <source>
        <dbReference type="Proteomes" id="UP000634780"/>
    </source>
</evidence>
<organism evidence="2 3">
    <name type="scientific">Streptomyces flavofungini</name>
    <dbReference type="NCBI Taxonomy" id="68200"/>
    <lineage>
        <taxon>Bacteria</taxon>
        <taxon>Bacillati</taxon>
        <taxon>Actinomycetota</taxon>
        <taxon>Actinomycetes</taxon>
        <taxon>Kitasatosporales</taxon>
        <taxon>Streptomycetaceae</taxon>
        <taxon>Streptomyces</taxon>
    </lineage>
</organism>